<feature type="region of interest" description="Disordered" evidence="1">
    <location>
        <begin position="1"/>
        <end position="70"/>
    </location>
</feature>
<accession>A0A371XCF6</accession>
<dbReference type="AlphaFoldDB" id="A0A371XCF6"/>
<gene>
    <name evidence="2" type="ORF">DY251_13760</name>
</gene>
<evidence type="ECO:0000256" key="1">
    <source>
        <dbReference type="SAM" id="MobiDB-lite"/>
    </source>
</evidence>
<reference evidence="3" key="1">
    <citation type="submission" date="2018-08" db="EMBL/GenBank/DDBJ databases">
        <authorList>
            <person name="Im W.T."/>
        </authorList>
    </citation>
    <scope>NUCLEOTIDE SEQUENCE [LARGE SCALE GENOMIC DNA]</scope>
    <source>
        <strain evidence="3">LA-28</strain>
    </source>
</reference>
<proteinExistence type="predicted"/>
<sequence>MSKPPQKKSPAVRSLEREQRATKEAANAKQEADDQLEEALEDTFPASDPISAISTSIPGEPKRRPAKPKK</sequence>
<evidence type="ECO:0000313" key="3">
    <source>
        <dbReference type="Proteomes" id="UP000262379"/>
    </source>
</evidence>
<evidence type="ECO:0000313" key="2">
    <source>
        <dbReference type="EMBL" id="RFC66909.1"/>
    </source>
</evidence>
<keyword evidence="3" id="KW-1185">Reference proteome</keyword>
<feature type="compositionally biased region" description="Basic and acidic residues" evidence="1">
    <location>
        <begin position="14"/>
        <end position="23"/>
    </location>
</feature>
<protein>
    <submittedName>
        <fullName evidence="2">Uncharacterized protein</fullName>
    </submittedName>
</protein>
<organism evidence="2 3">
    <name type="scientific">Mesorhizobium denitrificans</name>
    <dbReference type="NCBI Taxonomy" id="2294114"/>
    <lineage>
        <taxon>Bacteria</taxon>
        <taxon>Pseudomonadati</taxon>
        <taxon>Pseudomonadota</taxon>
        <taxon>Alphaproteobacteria</taxon>
        <taxon>Hyphomicrobiales</taxon>
        <taxon>Phyllobacteriaceae</taxon>
        <taxon>Mesorhizobium</taxon>
    </lineage>
</organism>
<dbReference type="RefSeq" id="WP_116624491.1">
    <property type="nucleotide sequence ID" value="NZ_QURN01000010.1"/>
</dbReference>
<dbReference type="Proteomes" id="UP000262379">
    <property type="component" value="Unassembled WGS sequence"/>
</dbReference>
<name>A0A371XCF6_9HYPH</name>
<dbReference type="EMBL" id="QURN01000010">
    <property type="protein sequence ID" value="RFC66909.1"/>
    <property type="molecule type" value="Genomic_DNA"/>
</dbReference>
<comment type="caution">
    <text evidence="2">The sequence shown here is derived from an EMBL/GenBank/DDBJ whole genome shotgun (WGS) entry which is preliminary data.</text>
</comment>